<organism evidence="2 3">
    <name type="scientific">Zasmidium cellare ATCC 36951</name>
    <dbReference type="NCBI Taxonomy" id="1080233"/>
    <lineage>
        <taxon>Eukaryota</taxon>
        <taxon>Fungi</taxon>
        <taxon>Dikarya</taxon>
        <taxon>Ascomycota</taxon>
        <taxon>Pezizomycotina</taxon>
        <taxon>Dothideomycetes</taxon>
        <taxon>Dothideomycetidae</taxon>
        <taxon>Mycosphaerellales</taxon>
        <taxon>Mycosphaerellaceae</taxon>
        <taxon>Zasmidium</taxon>
    </lineage>
</organism>
<feature type="compositionally biased region" description="Basic and acidic residues" evidence="1">
    <location>
        <begin position="314"/>
        <end position="332"/>
    </location>
</feature>
<feature type="region of interest" description="Disordered" evidence="1">
    <location>
        <begin position="314"/>
        <end position="334"/>
    </location>
</feature>
<dbReference type="OrthoDB" id="4158087at2759"/>
<protein>
    <submittedName>
        <fullName evidence="2">Uncharacterized protein</fullName>
    </submittedName>
</protein>
<dbReference type="GeneID" id="54562964"/>
<name>A0A6A6BYE5_ZASCE</name>
<keyword evidence="3" id="KW-1185">Reference proteome</keyword>
<dbReference type="Proteomes" id="UP000799537">
    <property type="component" value="Unassembled WGS sequence"/>
</dbReference>
<proteinExistence type="predicted"/>
<evidence type="ECO:0000256" key="1">
    <source>
        <dbReference type="SAM" id="MobiDB-lite"/>
    </source>
</evidence>
<sequence>MPDETRFTFIDWNDKNTTDSVQSARFKIKSQAAFHSHQAAKLRREQEELCIEVTVSWPPGSRRRTPGQGRGKAARPGRGGSKSASRVKDSRRQEAEAEYMPLRPSLHRMYARPPNVPFIPWIDAILRHSFNIAYREFWHKTGLTGRLGFEIDCFIDWMRFEAMQDPTMFYLFTSTAVFFALPVGRRNRFHVTWLRTQAIRELNIALSDPKRMLSSMTIMSVLTMTAYEAVVDAETTKRIHAPALRRMVALKGGEEKMGLELPGFVMVHARWRCQAITTFLGLDPILTPWEDIASSDGLPPLKNGLPRMIYERMKSKEEAETGKDEDLTRLGDAEEEWQDEVCIVDEYGYPADSTLDPGLSSGGRDDTGG</sequence>
<dbReference type="AlphaFoldDB" id="A0A6A6BYE5"/>
<feature type="region of interest" description="Disordered" evidence="1">
    <location>
        <begin position="348"/>
        <end position="369"/>
    </location>
</feature>
<reference evidence="2" key="1">
    <citation type="journal article" date="2020" name="Stud. Mycol.">
        <title>101 Dothideomycetes genomes: a test case for predicting lifestyles and emergence of pathogens.</title>
        <authorList>
            <person name="Haridas S."/>
            <person name="Albert R."/>
            <person name="Binder M."/>
            <person name="Bloem J."/>
            <person name="Labutti K."/>
            <person name="Salamov A."/>
            <person name="Andreopoulos B."/>
            <person name="Baker S."/>
            <person name="Barry K."/>
            <person name="Bills G."/>
            <person name="Bluhm B."/>
            <person name="Cannon C."/>
            <person name="Castanera R."/>
            <person name="Culley D."/>
            <person name="Daum C."/>
            <person name="Ezra D."/>
            <person name="Gonzalez J."/>
            <person name="Henrissat B."/>
            <person name="Kuo A."/>
            <person name="Liang C."/>
            <person name="Lipzen A."/>
            <person name="Lutzoni F."/>
            <person name="Magnuson J."/>
            <person name="Mondo S."/>
            <person name="Nolan M."/>
            <person name="Ohm R."/>
            <person name="Pangilinan J."/>
            <person name="Park H.-J."/>
            <person name="Ramirez L."/>
            <person name="Alfaro M."/>
            <person name="Sun H."/>
            <person name="Tritt A."/>
            <person name="Yoshinaga Y."/>
            <person name="Zwiers L.-H."/>
            <person name="Turgeon B."/>
            <person name="Goodwin S."/>
            <person name="Spatafora J."/>
            <person name="Crous P."/>
            <person name="Grigoriev I."/>
        </authorList>
    </citation>
    <scope>NUCLEOTIDE SEQUENCE</scope>
    <source>
        <strain evidence="2">ATCC 36951</strain>
    </source>
</reference>
<dbReference type="EMBL" id="ML993635">
    <property type="protein sequence ID" value="KAF2159633.1"/>
    <property type="molecule type" value="Genomic_DNA"/>
</dbReference>
<evidence type="ECO:0000313" key="2">
    <source>
        <dbReference type="EMBL" id="KAF2159633.1"/>
    </source>
</evidence>
<evidence type="ECO:0000313" key="3">
    <source>
        <dbReference type="Proteomes" id="UP000799537"/>
    </source>
</evidence>
<accession>A0A6A6BYE5</accession>
<dbReference type="RefSeq" id="XP_033660522.1">
    <property type="nucleotide sequence ID" value="XM_033809692.1"/>
</dbReference>
<feature type="region of interest" description="Disordered" evidence="1">
    <location>
        <begin position="57"/>
        <end position="94"/>
    </location>
</feature>
<gene>
    <name evidence="2" type="ORF">M409DRAFT_29952</name>
</gene>